<proteinExistence type="inferred from homology"/>
<dbReference type="Gene3D" id="3.40.50.1820">
    <property type="entry name" value="alpha/beta hydrolase"/>
    <property type="match status" value="1"/>
</dbReference>
<evidence type="ECO:0000256" key="4">
    <source>
        <dbReference type="ARBA" id="ARBA00022963"/>
    </source>
</evidence>
<keyword evidence="3 7" id="KW-0378">Hydrolase</keyword>
<dbReference type="OrthoDB" id="9974421at2759"/>
<dbReference type="InterPro" id="IPR025483">
    <property type="entry name" value="Lipase_euk"/>
</dbReference>
<dbReference type="PANTHER" id="PTHR11005">
    <property type="entry name" value="LYSOSOMAL ACID LIPASE-RELATED"/>
    <property type="match status" value="1"/>
</dbReference>
<dbReference type="PIRSF" id="PIRSF000862">
    <property type="entry name" value="Steryl_ester_lip"/>
    <property type="match status" value="1"/>
</dbReference>
<evidence type="ECO:0000313" key="11">
    <source>
        <dbReference type="EMBL" id="CAG9797856.1"/>
    </source>
</evidence>
<evidence type="ECO:0000256" key="1">
    <source>
        <dbReference type="ARBA" id="ARBA00010701"/>
    </source>
</evidence>
<dbReference type="Pfam" id="PF04083">
    <property type="entry name" value="Abhydro_lipase"/>
    <property type="match status" value="1"/>
</dbReference>
<dbReference type="InterPro" id="IPR006693">
    <property type="entry name" value="AB_hydrolase_lipase"/>
</dbReference>
<evidence type="ECO:0000313" key="12">
    <source>
        <dbReference type="Proteomes" id="UP001153620"/>
    </source>
</evidence>
<feature type="active site" description="Nucleophile" evidence="8">
    <location>
        <position position="158"/>
    </location>
</feature>
<dbReference type="EMBL" id="OU895877">
    <property type="protein sequence ID" value="CAG9797856.1"/>
    <property type="molecule type" value="Genomic_DNA"/>
</dbReference>
<evidence type="ECO:0000256" key="9">
    <source>
        <dbReference type="SAM" id="SignalP"/>
    </source>
</evidence>
<accession>A0A9N9WMP9</accession>
<evidence type="ECO:0000256" key="8">
    <source>
        <dbReference type="PIRSR" id="PIRSR000862-1"/>
    </source>
</evidence>
<evidence type="ECO:0000256" key="5">
    <source>
        <dbReference type="ARBA" id="ARBA00023098"/>
    </source>
</evidence>
<feature type="chain" id="PRO_5040211905" description="Lipase" evidence="9">
    <location>
        <begin position="19"/>
        <end position="400"/>
    </location>
</feature>
<evidence type="ECO:0000256" key="2">
    <source>
        <dbReference type="ARBA" id="ARBA00022729"/>
    </source>
</evidence>
<evidence type="ECO:0000256" key="6">
    <source>
        <dbReference type="ARBA" id="ARBA00023180"/>
    </source>
</evidence>
<reference evidence="11" key="1">
    <citation type="submission" date="2022-01" db="EMBL/GenBank/DDBJ databases">
        <authorList>
            <person name="King R."/>
        </authorList>
    </citation>
    <scope>NUCLEOTIDE SEQUENCE</scope>
</reference>
<dbReference type="GO" id="GO:0016788">
    <property type="term" value="F:hydrolase activity, acting on ester bonds"/>
    <property type="evidence" value="ECO:0007669"/>
    <property type="project" value="InterPro"/>
</dbReference>
<evidence type="ECO:0000256" key="3">
    <source>
        <dbReference type="ARBA" id="ARBA00022801"/>
    </source>
</evidence>
<feature type="active site" description="Charge relay system" evidence="8">
    <location>
        <position position="364"/>
    </location>
</feature>
<dbReference type="SUPFAM" id="SSF53474">
    <property type="entry name" value="alpha/beta-Hydrolases"/>
    <property type="match status" value="1"/>
</dbReference>
<keyword evidence="4 7" id="KW-0442">Lipid degradation</keyword>
<comment type="similarity">
    <text evidence="1 7">Belongs to the AB hydrolase superfamily. Lipase family.</text>
</comment>
<evidence type="ECO:0000259" key="10">
    <source>
        <dbReference type="Pfam" id="PF04083"/>
    </source>
</evidence>
<evidence type="ECO:0000256" key="7">
    <source>
        <dbReference type="PIRNR" id="PIRNR000862"/>
    </source>
</evidence>
<keyword evidence="5" id="KW-0443">Lipid metabolism</keyword>
<keyword evidence="12" id="KW-1185">Reference proteome</keyword>
<reference evidence="11" key="2">
    <citation type="submission" date="2022-10" db="EMBL/GenBank/DDBJ databases">
        <authorList>
            <consortium name="ENA_rothamsted_submissions"/>
            <consortium name="culmorum"/>
            <person name="King R."/>
        </authorList>
    </citation>
    <scope>NUCLEOTIDE SEQUENCE</scope>
</reference>
<gene>
    <name evidence="11" type="ORF">CHIRRI_LOCUS842</name>
</gene>
<dbReference type="InterPro" id="IPR029058">
    <property type="entry name" value="AB_hydrolase_fold"/>
</dbReference>
<feature type="signal peptide" evidence="9">
    <location>
        <begin position="1"/>
        <end position="18"/>
    </location>
</feature>
<dbReference type="AlphaFoldDB" id="A0A9N9WMP9"/>
<keyword evidence="2 9" id="KW-0732">Signal</keyword>
<name>A0A9N9WMP9_9DIPT</name>
<feature type="active site" description="Charge relay system" evidence="8">
    <location>
        <position position="336"/>
    </location>
</feature>
<sequence>MKFILFTLVCLNLNFIFSQQIGDDEVVRYVKNLGYSASAYQVVTQDGYILRLHRIYPKNNKGCKIPAFLMHCAFTNSMYWVNTPNVALGLYLADEGYEVFMGNYRGSKYSSAHKWLDPESLKYWQFSYHEMGVYDLPPLIDYTLELSGSDKCVYIGHSQASTQDLVFLSLRPEYNEKVVQSHLMGVAGAFANPPPALKQLAPLYMLVKNTVARDLPYADFKMPNQFLSYISNIFCTQNIRLDMCELVHFFLMGGNPQNPFITNTDAEVYRSIVPALSPHTSVQLVTHLVQTIFSQRFRPYDYGTLKNLQVYGAVEPPDYPLHKISSEIYIYEGQFDTLFSKKDADLVAVKLPNKKYYMIPNYNHLDYVFARDARDKLYKYIVSAADEYSRSGKSKKCKKY</sequence>
<protein>
    <recommendedName>
        <fullName evidence="7">Lipase</fullName>
    </recommendedName>
</protein>
<keyword evidence="6" id="KW-0325">Glycoprotein</keyword>
<dbReference type="GO" id="GO:0016042">
    <property type="term" value="P:lipid catabolic process"/>
    <property type="evidence" value="ECO:0007669"/>
    <property type="project" value="UniProtKB-KW"/>
</dbReference>
<feature type="domain" description="Partial AB-hydrolase lipase" evidence="10">
    <location>
        <begin position="27"/>
        <end position="82"/>
    </location>
</feature>
<organism evidence="11 12">
    <name type="scientific">Chironomus riparius</name>
    <dbReference type="NCBI Taxonomy" id="315576"/>
    <lineage>
        <taxon>Eukaryota</taxon>
        <taxon>Metazoa</taxon>
        <taxon>Ecdysozoa</taxon>
        <taxon>Arthropoda</taxon>
        <taxon>Hexapoda</taxon>
        <taxon>Insecta</taxon>
        <taxon>Pterygota</taxon>
        <taxon>Neoptera</taxon>
        <taxon>Endopterygota</taxon>
        <taxon>Diptera</taxon>
        <taxon>Nematocera</taxon>
        <taxon>Chironomoidea</taxon>
        <taxon>Chironomidae</taxon>
        <taxon>Chironominae</taxon>
        <taxon>Chironomus</taxon>
    </lineage>
</organism>
<dbReference type="Proteomes" id="UP001153620">
    <property type="component" value="Chromosome 1"/>
</dbReference>
<dbReference type="FunFam" id="3.40.50.1820:FF:000057">
    <property type="entry name" value="Lipase"/>
    <property type="match status" value="1"/>
</dbReference>